<feature type="region of interest" description="Disordered" evidence="1">
    <location>
        <begin position="29"/>
        <end position="53"/>
    </location>
</feature>
<name>A0A5C3L8P2_COPMA</name>
<reference evidence="2 3" key="1">
    <citation type="journal article" date="2019" name="Nat. Ecol. Evol.">
        <title>Megaphylogeny resolves global patterns of mushroom evolution.</title>
        <authorList>
            <person name="Varga T."/>
            <person name="Krizsan K."/>
            <person name="Foldi C."/>
            <person name="Dima B."/>
            <person name="Sanchez-Garcia M."/>
            <person name="Sanchez-Ramirez S."/>
            <person name="Szollosi G.J."/>
            <person name="Szarkandi J.G."/>
            <person name="Papp V."/>
            <person name="Albert L."/>
            <person name="Andreopoulos W."/>
            <person name="Angelini C."/>
            <person name="Antonin V."/>
            <person name="Barry K.W."/>
            <person name="Bougher N.L."/>
            <person name="Buchanan P."/>
            <person name="Buyck B."/>
            <person name="Bense V."/>
            <person name="Catcheside P."/>
            <person name="Chovatia M."/>
            <person name="Cooper J."/>
            <person name="Damon W."/>
            <person name="Desjardin D."/>
            <person name="Finy P."/>
            <person name="Geml J."/>
            <person name="Haridas S."/>
            <person name="Hughes K."/>
            <person name="Justo A."/>
            <person name="Karasinski D."/>
            <person name="Kautmanova I."/>
            <person name="Kiss B."/>
            <person name="Kocsube S."/>
            <person name="Kotiranta H."/>
            <person name="LaButti K.M."/>
            <person name="Lechner B.E."/>
            <person name="Liimatainen K."/>
            <person name="Lipzen A."/>
            <person name="Lukacs Z."/>
            <person name="Mihaltcheva S."/>
            <person name="Morgado L.N."/>
            <person name="Niskanen T."/>
            <person name="Noordeloos M.E."/>
            <person name="Ohm R.A."/>
            <person name="Ortiz-Santana B."/>
            <person name="Ovrebo C."/>
            <person name="Racz N."/>
            <person name="Riley R."/>
            <person name="Savchenko A."/>
            <person name="Shiryaev A."/>
            <person name="Soop K."/>
            <person name="Spirin V."/>
            <person name="Szebenyi C."/>
            <person name="Tomsovsky M."/>
            <person name="Tulloss R.E."/>
            <person name="Uehling J."/>
            <person name="Grigoriev I.V."/>
            <person name="Vagvolgyi C."/>
            <person name="Papp T."/>
            <person name="Martin F.M."/>
            <person name="Miettinen O."/>
            <person name="Hibbett D.S."/>
            <person name="Nagy L.G."/>
        </authorList>
    </citation>
    <scope>NUCLEOTIDE SEQUENCE [LARGE SCALE GENOMIC DNA]</scope>
    <source>
        <strain evidence="2 3">CBS 121175</strain>
    </source>
</reference>
<evidence type="ECO:0000313" key="3">
    <source>
        <dbReference type="Proteomes" id="UP000307440"/>
    </source>
</evidence>
<sequence length="53" mass="5954">MVLWGESVDPAEIKLYELVDDKALLPKRQGTVMPTSPAFKDRKPTESLLLDPN</sequence>
<evidence type="ECO:0000313" key="2">
    <source>
        <dbReference type="EMBL" id="TFK29177.1"/>
    </source>
</evidence>
<dbReference type="Proteomes" id="UP000307440">
    <property type="component" value="Unassembled WGS sequence"/>
</dbReference>
<proteinExistence type="predicted"/>
<dbReference type="AlphaFoldDB" id="A0A5C3L8P2"/>
<evidence type="ECO:0000256" key="1">
    <source>
        <dbReference type="SAM" id="MobiDB-lite"/>
    </source>
</evidence>
<protein>
    <submittedName>
        <fullName evidence="2">Uncharacterized protein</fullName>
    </submittedName>
</protein>
<keyword evidence="3" id="KW-1185">Reference proteome</keyword>
<gene>
    <name evidence="2" type="ORF">FA15DRAFT_664496</name>
</gene>
<accession>A0A5C3L8P2</accession>
<dbReference type="EMBL" id="ML210151">
    <property type="protein sequence ID" value="TFK29177.1"/>
    <property type="molecule type" value="Genomic_DNA"/>
</dbReference>
<organism evidence="2 3">
    <name type="scientific">Coprinopsis marcescibilis</name>
    <name type="common">Agaric fungus</name>
    <name type="synonym">Psathyrella marcescibilis</name>
    <dbReference type="NCBI Taxonomy" id="230819"/>
    <lineage>
        <taxon>Eukaryota</taxon>
        <taxon>Fungi</taxon>
        <taxon>Dikarya</taxon>
        <taxon>Basidiomycota</taxon>
        <taxon>Agaricomycotina</taxon>
        <taxon>Agaricomycetes</taxon>
        <taxon>Agaricomycetidae</taxon>
        <taxon>Agaricales</taxon>
        <taxon>Agaricineae</taxon>
        <taxon>Psathyrellaceae</taxon>
        <taxon>Coprinopsis</taxon>
    </lineage>
</organism>
<feature type="non-terminal residue" evidence="2">
    <location>
        <position position="53"/>
    </location>
</feature>